<sequence length="239" mass="26662">MRQQYPLMIDLSGRSCLVVGGGEVAERKVLSLMQAGADVTVLSPELSPGLHALWQEQRKFRWIAEEFRQQQVAGYTLVIAATNRAEVNLAVYRAVKLTDGWINIVDRPDLCNFIVPSVIQRGKLMVAVSTSGASPSLAKKLKTELERLIGPEYEEYLDFLAETRQQVLAQVDDAKVRKRIFQQLLDDAYLFASGEERKNMAASLIGEWSREGGQGGKHENVESRNPPQHAGVNTDRMGH</sequence>
<evidence type="ECO:0000313" key="9">
    <source>
        <dbReference type="EMBL" id="MBM7590052.1"/>
    </source>
</evidence>
<evidence type="ECO:0000256" key="3">
    <source>
        <dbReference type="ARBA" id="ARBA00023002"/>
    </source>
</evidence>
<evidence type="ECO:0000256" key="6">
    <source>
        <dbReference type="ARBA" id="ARBA00047561"/>
    </source>
</evidence>
<protein>
    <recommendedName>
        <fullName evidence="2">precorrin-2 dehydrogenase</fullName>
        <ecNumber evidence="2">1.3.1.76</ecNumber>
    </recommendedName>
</protein>
<keyword evidence="3 9" id="KW-0560">Oxidoreductase</keyword>
<keyword evidence="4" id="KW-0520">NAD</keyword>
<feature type="domain" description="Siroheme synthase central" evidence="8">
    <location>
        <begin position="121"/>
        <end position="147"/>
    </location>
</feature>
<evidence type="ECO:0000256" key="4">
    <source>
        <dbReference type="ARBA" id="ARBA00023027"/>
    </source>
</evidence>
<evidence type="ECO:0000256" key="2">
    <source>
        <dbReference type="ARBA" id="ARBA00012400"/>
    </source>
</evidence>
<evidence type="ECO:0000259" key="8">
    <source>
        <dbReference type="Pfam" id="PF14824"/>
    </source>
</evidence>
<comment type="caution">
    <text evidence="9">The sequence shown here is derived from an EMBL/GenBank/DDBJ whole genome shotgun (WGS) entry which is preliminary data.</text>
</comment>
<accession>A0A938Y1T8</accession>
<proteinExistence type="predicted"/>
<reference evidence="9" key="1">
    <citation type="submission" date="2021-01" db="EMBL/GenBank/DDBJ databases">
        <title>Genomic Encyclopedia of Type Strains, Phase IV (KMG-IV): sequencing the most valuable type-strain genomes for metagenomic binning, comparative biology and taxonomic classification.</title>
        <authorList>
            <person name="Goeker M."/>
        </authorList>
    </citation>
    <scope>NUCLEOTIDE SEQUENCE</scope>
    <source>
        <strain evidence="9">DSM 25523</strain>
    </source>
</reference>
<dbReference type="SUPFAM" id="SSF75615">
    <property type="entry name" value="Siroheme synthase middle domains-like"/>
    <property type="match status" value="1"/>
</dbReference>
<dbReference type="GO" id="GO:0019354">
    <property type="term" value="P:siroheme biosynthetic process"/>
    <property type="evidence" value="ECO:0007669"/>
    <property type="project" value="InterPro"/>
</dbReference>
<organism evidence="9 10">
    <name type="scientific">Brevibacillus fulvus</name>
    <dbReference type="NCBI Taxonomy" id="1125967"/>
    <lineage>
        <taxon>Bacteria</taxon>
        <taxon>Bacillati</taxon>
        <taxon>Bacillota</taxon>
        <taxon>Bacilli</taxon>
        <taxon>Bacillales</taxon>
        <taxon>Paenibacillaceae</taxon>
        <taxon>Brevibacillus</taxon>
    </lineage>
</organism>
<evidence type="ECO:0000256" key="1">
    <source>
        <dbReference type="ARBA" id="ARBA00005010"/>
    </source>
</evidence>
<dbReference type="Gene3D" id="3.40.50.720">
    <property type="entry name" value="NAD(P)-binding Rossmann-like Domain"/>
    <property type="match status" value="1"/>
</dbReference>
<comment type="catalytic activity">
    <reaction evidence="6">
        <text>precorrin-2 + NAD(+) = sirohydrochlorin + NADH + 2 H(+)</text>
        <dbReference type="Rhea" id="RHEA:15613"/>
        <dbReference type="ChEBI" id="CHEBI:15378"/>
        <dbReference type="ChEBI" id="CHEBI:57540"/>
        <dbReference type="ChEBI" id="CHEBI:57945"/>
        <dbReference type="ChEBI" id="CHEBI:58351"/>
        <dbReference type="ChEBI" id="CHEBI:58827"/>
        <dbReference type="EC" id="1.3.1.76"/>
    </reaction>
</comment>
<name>A0A938Y1T8_9BACL</name>
<dbReference type="GO" id="GO:0004325">
    <property type="term" value="F:ferrochelatase activity"/>
    <property type="evidence" value="ECO:0007669"/>
    <property type="project" value="InterPro"/>
</dbReference>
<dbReference type="InterPro" id="IPR006367">
    <property type="entry name" value="Sirohaem_synthase_N"/>
</dbReference>
<dbReference type="Proteomes" id="UP000717624">
    <property type="component" value="Unassembled WGS sequence"/>
</dbReference>
<dbReference type="InterPro" id="IPR028281">
    <property type="entry name" value="Sirohaem_synthase_central"/>
</dbReference>
<dbReference type="Pfam" id="PF14824">
    <property type="entry name" value="Sirohm_synth_M"/>
    <property type="match status" value="1"/>
</dbReference>
<dbReference type="EMBL" id="JAFBEB010000004">
    <property type="protein sequence ID" value="MBM7590052.1"/>
    <property type="molecule type" value="Genomic_DNA"/>
</dbReference>
<dbReference type="InterPro" id="IPR042518">
    <property type="entry name" value="SirC_C"/>
</dbReference>
<feature type="region of interest" description="Disordered" evidence="7">
    <location>
        <begin position="209"/>
        <end position="239"/>
    </location>
</feature>
<gene>
    <name evidence="9" type="ORF">JOD01_001653</name>
</gene>
<dbReference type="AlphaFoldDB" id="A0A938Y1T8"/>
<dbReference type="EC" id="1.3.1.76" evidence="2"/>
<dbReference type="Gene3D" id="1.10.8.610">
    <property type="entry name" value="SirC, precorrin-2 dehydrogenase, C-terminal helical domain-like"/>
    <property type="match status" value="1"/>
</dbReference>
<dbReference type="InterPro" id="IPR028161">
    <property type="entry name" value="Met8-like"/>
</dbReference>
<dbReference type="NCBIfam" id="TIGR01470">
    <property type="entry name" value="cysG_Nterm"/>
    <property type="match status" value="1"/>
</dbReference>
<comment type="pathway">
    <text evidence="1">Porphyrin-containing compound metabolism; siroheme biosynthesis; sirohydrochlorin from precorrin-2: step 1/1.</text>
</comment>
<dbReference type="InterPro" id="IPR036291">
    <property type="entry name" value="NAD(P)-bd_dom_sf"/>
</dbReference>
<dbReference type="RefSeq" id="WP_204517754.1">
    <property type="nucleotide sequence ID" value="NZ_BAABIN010000007.1"/>
</dbReference>
<evidence type="ECO:0000313" key="10">
    <source>
        <dbReference type="Proteomes" id="UP000717624"/>
    </source>
</evidence>
<keyword evidence="10" id="KW-1185">Reference proteome</keyword>
<keyword evidence="5" id="KW-0627">Porphyrin biosynthesis</keyword>
<keyword evidence="9" id="KW-0456">Lyase</keyword>
<dbReference type="PANTHER" id="PTHR35330">
    <property type="entry name" value="SIROHEME BIOSYNTHESIS PROTEIN MET8"/>
    <property type="match status" value="1"/>
</dbReference>
<dbReference type="Pfam" id="PF13241">
    <property type="entry name" value="NAD_binding_7"/>
    <property type="match status" value="1"/>
</dbReference>
<evidence type="ECO:0000256" key="5">
    <source>
        <dbReference type="ARBA" id="ARBA00023244"/>
    </source>
</evidence>
<dbReference type="SUPFAM" id="SSF51735">
    <property type="entry name" value="NAD(P)-binding Rossmann-fold domains"/>
    <property type="match status" value="1"/>
</dbReference>
<dbReference type="GO" id="GO:0043115">
    <property type="term" value="F:precorrin-2 dehydrogenase activity"/>
    <property type="evidence" value="ECO:0007669"/>
    <property type="project" value="UniProtKB-EC"/>
</dbReference>
<dbReference type="PANTHER" id="PTHR35330:SF1">
    <property type="entry name" value="SIROHEME BIOSYNTHESIS PROTEIN MET8"/>
    <property type="match status" value="1"/>
</dbReference>
<evidence type="ECO:0000256" key="7">
    <source>
        <dbReference type="SAM" id="MobiDB-lite"/>
    </source>
</evidence>